<sequence>MLSQQKSAAPLLSCLLLIRRLAPGHLHPQIAARAAHKAVNDEQHHLAHARGAGPALAVPRRHILPDAAAFVDEADPGAHFGFLWCVYGGCGDYGLVWCGVVVG</sequence>
<name>A0A3N4KWZ9_9PEZI</name>
<dbReference type="Proteomes" id="UP000277580">
    <property type="component" value="Unassembled WGS sequence"/>
</dbReference>
<feature type="chain" id="PRO_5018165729" description="Secreted protein" evidence="1">
    <location>
        <begin position="25"/>
        <end position="103"/>
    </location>
</feature>
<keyword evidence="3" id="KW-1185">Reference proteome</keyword>
<organism evidence="2 3">
    <name type="scientific">Morchella conica CCBAS932</name>
    <dbReference type="NCBI Taxonomy" id="1392247"/>
    <lineage>
        <taxon>Eukaryota</taxon>
        <taxon>Fungi</taxon>
        <taxon>Dikarya</taxon>
        <taxon>Ascomycota</taxon>
        <taxon>Pezizomycotina</taxon>
        <taxon>Pezizomycetes</taxon>
        <taxon>Pezizales</taxon>
        <taxon>Morchellaceae</taxon>
        <taxon>Morchella</taxon>
    </lineage>
</organism>
<gene>
    <name evidence="2" type="ORF">P167DRAFT_534607</name>
</gene>
<accession>A0A3N4KWZ9</accession>
<keyword evidence="1" id="KW-0732">Signal</keyword>
<evidence type="ECO:0000313" key="2">
    <source>
        <dbReference type="EMBL" id="RPB13988.1"/>
    </source>
</evidence>
<protein>
    <recommendedName>
        <fullName evidence="4">Secreted protein</fullName>
    </recommendedName>
</protein>
<evidence type="ECO:0000256" key="1">
    <source>
        <dbReference type="SAM" id="SignalP"/>
    </source>
</evidence>
<proteinExistence type="predicted"/>
<dbReference type="InParanoid" id="A0A3N4KWZ9"/>
<dbReference type="EMBL" id="ML119120">
    <property type="protein sequence ID" value="RPB13988.1"/>
    <property type="molecule type" value="Genomic_DNA"/>
</dbReference>
<dbReference type="AlphaFoldDB" id="A0A3N4KWZ9"/>
<evidence type="ECO:0000313" key="3">
    <source>
        <dbReference type="Proteomes" id="UP000277580"/>
    </source>
</evidence>
<reference evidence="2 3" key="1">
    <citation type="journal article" date="2018" name="Nat. Ecol. Evol.">
        <title>Pezizomycetes genomes reveal the molecular basis of ectomycorrhizal truffle lifestyle.</title>
        <authorList>
            <person name="Murat C."/>
            <person name="Payen T."/>
            <person name="Noel B."/>
            <person name="Kuo A."/>
            <person name="Morin E."/>
            <person name="Chen J."/>
            <person name="Kohler A."/>
            <person name="Krizsan K."/>
            <person name="Balestrini R."/>
            <person name="Da Silva C."/>
            <person name="Montanini B."/>
            <person name="Hainaut M."/>
            <person name="Levati E."/>
            <person name="Barry K.W."/>
            <person name="Belfiori B."/>
            <person name="Cichocki N."/>
            <person name="Clum A."/>
            <person name="Dockter R.B."/>
            <person name="Fauchery L."/>
            <person name="Guy J."/>
            <person name="Iotti M."/>
            <person name="Le Tacon F."/>
            <person name="Lindquist E.A."/>
            <person name="Lipzen A."/>
            <person name="Malagnac F."/>
            <person name="Mello A."/>
            <person name="Molinier V."/>
            <person name="Miyauchi S."/>
            <person name="Poulain J."/>
            <person name="Riccioni C."/>
            <person name="Rubini A."/>
            <person name="Sitrit Y."/>
            <person name="Splivallo R."/>
            <person name="Traeger S."/>
            <person name="Wang M."/>
            <person name="Zifcakova L."/>
            <person name="Wipf D."/>
            <person name="Zambonelli A."/>
            <person name="Paolocci F."/>
            <person name="Nowrousian M."/>
            <person name="Ottonello S."/>
            <person name="Baldrian P."/>
            <person name="Spatafora J.W."/>
            <person name="Henrissat B."/>
            <person name="Nagy L.G."/>
            <person name="Aury J.M."/>
            <person name="Wincker P."/>
            <person name="Grigoriev I.V."/>
            <person name="Bonfante P."/>
            <person name="Martin F.M."/>
        </authorList>
    </citation>
    <scope>NUCLEOTIDE SEQUENCE [LARGE SCALE GENOMIC DNA]</scope>
    <source>
        <strain evidence="2 3">CCBAS932</strain>
    </source>
</reference>
<feature type="signal peptide" evidence="1">
    <location>
        <begin position="1"/>
        <end position="24"/>
    </location>
</feature>
<evidence type="ECO:0008006" key="4">
    <source>
        <dbReference type="Google" id="ProtNLM"/>
    </source>
</evidence>